<evidence type="ECO:0000313" key="14">
    <source>
        <dbReference type="EMBL" id="AVP98774.1"/>
    </source>
</evidence>
<dbReference type="InterPro" id="IPR000209">
    <property type="entry name" value="Peptidase_S8/S53_dom"/>
</dbReference>
<feature type="chain" id="PRO_5015175910" description="Peptidase S8" evidence="9">
    <location>
        <begin position="24"/>
        <end position="760"/>
    </location>
</feature>
<feature type="active site" description="Charge relay system" evidence="6 7">
    <location>
        <position position="216"/>
    </location>
</feature>
<evidence type="ECO:0000256" key="4">
    <source>
        <dbReference type="ARBA" id="ARBA00022801"/>
    </source>
</evidence>
<feature type="active site" description="Charge relay system" evidence="6 7">
    <location>
        <position position="551"/>
    </location>
</feature>
<evidence type="ECO:0000256" key="2">
    <source>
        <dbReference type="ARBA" id="ARBA00022670"/>
    </source>
</evidence>
<evidence type="ECO:0000259" key="13">
    <source>
        <dbReference type="Pfam" id="PF17766"/>
    </source>
</evidence>
<feature type="compositionally biased region" description="Low complexity" evidence="8">
    <location>
        <begin position="218"/>
        <end position="234"/>
    </location>
</feature>
<dbReference type="Pfam" id="PF00082">
    <property type="entry name" value="Peptidase_S8"/>
    <property type="match status" value="1"/>
</dbReference>
<evidence type="ECO:0000256" key="8">
    <source>
        <dbReference type="SAM" id="MobiDB-lite"/>
    </source>
</evidence>
<dbReference type="Proteomes" id="UP000241074">
    <property type="component" value="Chromosome"/>
</dbReference>
<comment type="similarity">
    <text evidence="7">Belongs to the peptidase S8 family.</text>
</comment>
<dbReference type="PANTHER" id="PTHR10795">
    <property type="entry name" value="PROPROTEIN CONVERTASE SUBTILISIN/KEXIN"/>
    <property type="match status" value="1"/>
</dbReference>
<keyword evidence="1" id="KW-0964">Secreted</keyword>
<organism evidence="14 15">
    <name type="scientific">Ahniella affigens</name>
    <dbReference type="NCBI Taxonomy" id="2021234"/>
    <lineage>
        <taxon>Bacteria</taxon>
        <taxon>Pseudomonadati</taxon>
        <taxon>Pseudomonadota</taxon>
        <taxon>Gammaproteobacteria</taxon>
        <taxon>Lysobacterales</taxon>
        <taxon>Rhodanobacteraceae</taxon>
        <taxon>Ahniella</taxon>
    </lineage>
</organism>
<feature type="domain" description="Subtilisin-like protease fibronectin type-III" evidence="13">
    <location>
        <begin position="640"/>
        <end position="705"/>
    </location>
</feature>
<dbReference type="Gene3D" id="3.50.30.30">
    <property type="match status" value="1"/>
</dbReference>
<dbReference type="PRINTS" id="PR00723">
    <property type="entry name" value="SUBTILISIN"/>
</dbReference>
<feature type="domain" description="Peptidase S8/S53" evidence="10">
    <location>
        <begin position="155"/>
        <end position="585"/>
    </location>
</feature>
<evidence type="ECO:0000259" key="12">
    <source>
        <dbReference type="Pfam" id="PF05922"/>
    </source>
</evidence>
<evidence type="ECO:0000259" key="11">
    <source>
        <dbReference type="Pfam" id="PF02225"/>
    </source>
</evidence>
<feature type="signal peptide" evidence="9">
    <location>
        <begin position="1"/>
        <end position="23"/>
    </location>
</feature>
<proteinExistence type="inferred from homology"/>
<feature type="domain" description="Inhibitor I9" evidence="12">
    <location>
        <begin position="30"/>
        <end position="121"/>
    </location>
</feature>
<evidence type="ECO:0000256" key="5">
    <source>
        <dbReference type="ARBA" id="ARBA00022825"/>
    </source>
</evidence>
<dbReference type="Pfam" id="PF02225">
    <property type="entry name" value="PA"/>
    <property type="match status" value="1"/>
</dbReference>
<dbReference type="Gene3D" id="2.60.40.2310">
    <property type="match status" value="1"/>
</dbReference>
<evidence type="ECO:0000256" key="3">
    <source>
        <dbReference type="ARBA" id="ARBA00022729"/>
    </source>
</evidence>
<dbReference type="GO" id="GO:0006508">
    <property type="term" value="P:proteolysis"/>
    <property type="evidence" value="ECO:0007669"/>
    <property type="project" value="UniProtKB-KW"/>
</dbReference>
<feature type="compositionally biased region" description="Polar residues" evidence="8">
    <location>
        <begin position="365"/>
        <end position="379"/>
    </location>
</feature>
<dbReference type="SUPFAM" id="SSF52025">
    <property type="entry name" value="PA domain"/>
    <property type="match status" value="1"/>
</dbReference>
<dbReference type="KEGG" id="xba:C7S18_17000"/>
<keyword evidence="15" id="KW-1185">Reference proteome</keyword>
<dbReference type="InterPro" id="IPR045051">
    <property type="entry name" value="SBT"/>
</dbReference>
<dbReference type="InterPro" id="IPR010259">
    <property type="entry name" value="S8pro/Inhibitor_I9"/>
</dbReference>
<keyword evidence="5 7" id="KW-0720">Serine protease</keyword>
<reference evidence="14 15" key="2">
    <citation type="submission" date="2018-03" db="EMBL/GenBank/DDBJ databases">
        <authorList>
            <person name="Keele B.F."/>
        </authorList>
    </citation>
    <scope>NUCLEOTIDE SEQUENCE [LARGE SCALE GENOMIC DNA]</scope>
    <source>
        <strain evidence="14 15">D13</strain>
    </source>
</reference>
<reference evidence="14 15" key="1">
    <citation type="submission" date="2018-03" db="EMBL/GenBank/DDBJ databases">
        <title>Ahniella affigens gen. nov., sp. nov., a gammaproteobacterium isolated from sandy soil near a stream.</title>
        <authorList>
            <person name="Ko Y."/>
            <person name="Kim J.-H."/>
        </authorList>
    </citation>
    <scope>NUCLEOTIDE SEQUENCE [LARGE SCALE GENOMIC DNA]</scope>
    <source>
        <strain evidence="14 15">D13</strain>
    </source>
</reference>
<evidence type="ECO:0000256" key="1">
    <source>
        <dbReference type="ARBA" id="ARBA00022525"/>
    </source>
</evidence>
<dbReference type="Gene3D" id="3.40.50.200">
    <property type="entry name" value="Peptidase S8/S53 domain"/>
    <property type="match status" value="1"/>
</dbReference>
<dbReference type="SUPFAM" id="SSF52743">
    <property type="entry name" value="Subtilisin-like"/>
    <property type="match status" value="1"/>
</dbReference>
<keyword evidence="4 7" id="KW-0378">Hydrolase</keyword>
<feature type="active site" description="Charge relay system" evidence="6 7">
    <location>
        <position position="164"/>
    </location>
</feature>
<dbReference type="InterPro" id="IPR003137">
    <property type="entry name" value="PA_domain"/>
</dbReference>
<evidence type="ECO:0000256" key="7">
    <source>
        <dbReference type="PROSITE-ProRule" id="PRU01240"/>
    </source>
</evidence>
<dbReference type="PROSITE" id="PS00136">
    <property type="entry name" value="SUBTILASE_ASP"/>
    <property type="match status" value="1"/>
</dbReference>
<keyword evidence="2 7" id="KW-0645">Protease</keyword>
<sequence length="760" mass="78299">MNRLTRRNLCAAVLSLLPVSVLAAETQGSYLITFAEKGMLEHQQSVAPAERFNARSADARAYQQTLMAHQQAFRADMGQALSRSVNVTHYYLATHSGMAAQLTASEAQAVRQMLGVESVELAQDETMDTYRGPTFIGADSIWSGAQVPGGLGTKGEGMVIAVLDSGIVFPHPSFNDDAACGHGGANPPKVLSRLDCSSTDVSGLCNGANPLDTDGHGSHTASTSGGNTLTSSASPAPPIPAGFTSISGVAPCANLRIYKVCPGSTCPGADIQAGMNSVLLHGDVDVMNFSISGGRSPWTDNDRRKLDLVNANVLIAASAGNTSTSVPDPVGQVNHLGPWVMSVAASTHDAIANGLGSAAGPGTPPANTQNLPLSKGSASPNGTSVVAMPIRHFLGQGTAEGCTPGEDTAPANTPTIPAGFFNGAVALIQRGSCPFTKKVQNAFNAGAQFVIIRNNTATAFSMNTTGQPNVPAYSLELTQGNNLTSFVDANPTTATINITLFAGDVLANFSLRGPSPVGFDNLQKPNITGPGVNILAATTDVSGYGNLSGTSMSSPHLAGAAALIRDIHPTWSVPEVISALMTTSKLPGTDDTLLTPWDFDDVGTGRVDLTKAAKVGLVMNETNANFLAANPAASGDVRTLNLPSMRDMACTPSCTFTRTVRSVSTSPETWAVVAESPTGFVAEVSPSNFTIPAGGTQTLTFTYTPQLGETGASIRFAPVRINLPLLGAVEGGLSSAPEQVLTVAVKGVGPSINLFSNSFE</sequence>
<dbReference type="InterPro" id="IPR041469">
    <property type="entry name" value="Subtilisin-like_FN3"/>
</dbReference>
<dbReference type="Pfam" id="PF17766">
    <property type="entry name" value="fn3_6"/>
    <property type="match status" value="1"/>
</dbReference>
<protein>
    <recommendedName>
        <fullName evidence="16">Peptidase S8</fullName>
    </recommendedName>
</protein>
<feature type="region of interest" description="Disordered" evidence="8">
    <location>
        <begin position="211"/>
        <end position="236"/>
    </location>
</feature>
<dbReference type="Pfam" id="PF05922">
    <property type="entry name" value="Inhibitor_I9"/>
    <property type="match status" value="1"/>
</dbReference>
<gene>
    <name evidence="14" type="ORF">C7S18_17000</name>
</gene>
<dbReference type="RefSeq" id="WP_106892693.1">
    <property type="nucleotide sequence ID" value="NZ_CP027860.1"/>
</dbReference>
<dbReference type="EMBL" id="CP027860">
    <property type="protein sequence ID" value="AVP98774.1"/>
    <property type="molecule type" value="Genomic_DNA"/>
</dbReference>
<dbReference type="InterPro" id="IPR036852">
    <property type="entry name" value="Peptidase_S8/S53_dom_sf"/>
</dbReference>
<dbReference type="OrthoDB" id="1114329at2"/>
<dbReference type="PROSITE" id="PS51892">
    <property type="entry name" value="SUBTILASE"/>
    <property type="match status" value="1"/>
</dbReference>
<name>A0A2P1PVG4_9GAMM</name>
<dbReference type="GO" id="GO:0004252">
    <property type="term" value="F:serine-type endopeptidase activity"/>
    <property type="evidence" value="ECO:0007669"/>
    <property type="project" value="UniProtKB-UniRule"/>
</dbReference>
<dbReference type="InterPro" id="IPR023827">
    <property type="entry name" value="Peptidase_S8_Asp-AS"/>
</dbReference>
<dbReference type="InterPro" id="IPR046450">
    <property type="entry name" value="PA_dom_sf"/>
</dbReference>
<dbReference type="AlphaFoldDB" id="A0A2P1PVG4"/>
<evidence type="ECO:0000256" key="9">
    <source>
        <dbReference type="SAM" id="SignalP"/>
    </source>
</evidence>
<feature type="domain" description="PA" evidence="11">
    <location>
        <begin position="398"/>
        <end position="483"/>
    </location>
</feature>
<evidence type="ECO:0008006" key="16">
    <source>
        <dbReference type="Google" id="ProtNLM"/>
    </source>
</evidence>
<evidence type="ECO:0000259" key="10">
    <source>
        <dbReference type="Pfam" id="PF00082"/>
    </source>
</evidence>
<accession>A0A2P1PVG4</accession>
<evidence type="ECO:0000313" key="15">
    <source>
        <dbReference type="Proteomes" id="UP000241074"/>
    </source>
</evidence>
<feature type="region of interest" description="Disordered" evidence="8">
    <location>
        <begin position="354"/>
        <end position="379"/>
    </location>
</feature>
<keyword evidence="3 9" id="KW-0732">Signal</keyword>
<evidence type="ECO:0000256" key="6">
    <source>
        <dbReference type="PIRSR" id="PIRSR615500-1"/>
    </source>
</evidence>
<dbReference type="InterPro" id="IPR015500">
    <property type="entry name" value="Peptidase_S8_subtilisin-rel"/>
</dbReference>